<proteinExistence type="predicted"/>
<dbReference type="EMBL" id="SOEY01000008">
    <property type="protein sequence ID" value="TFB75395.1"/>
    <property type="molecule type" value="Genomic_DNA"/>
</dbReference>
<dbReference type="InterPro" id="IPR011060">
    <property type="entry name" value="RibuloseP-bd_barrel"/>
</dbReference>
<accession>A0A4R8V222</accession>
<dbReference type="Gene3D" id="3.20.20.70">
    <property type="entry name" value="Aldolase class I"/>
    <property type="match status" value="1"/>
</dbReference>
<dbReference type="InterPro" id="IPR013785">
    <property type="entry name" value="Aldolase_TIM"/>
</dbReference>
<comment type="caution">
    <text evidence="1">The sequence shown here is derived from an EMBL/GenBank/DDBJ whole genome shotgun (WGS) entry which is preliminary data.</text>
</comment>
<organism evidence="1 2">
    <name type="scientific">Cryobacterium glaciale</name>
    <dbReference type="NCBI Taxonomy" id="1259145"/>
    <lineage>
        <taxon>Bacteria</taxon>
        <taxon>Bacillati</taxon>
        <taxon>Actinomycetota</taxon>
        <taxon>Actinomycetes</taxon>
        <taxon>Micrococcales</taxon>
        <taxon>Microbacteriaceae</taxon>
        <taxon>Cryobacterium</taxon>
    </lineage>
</organism>
<protein>
    <submittedName>
        <fullName evidence="1">Uncharacterized protein</fullName>
    </submittedName>
</protein>
<reference evidence="1 2" key="1">
    <citation type="submission" date="2019-03" db="EMBL/GenBank/DDBJ databases">
        <title>Genomics of glacier-inhabiting Cryobacterium strains.</title>
        <authorList>
            <person name="Liu Q."/>
            <person name="Xin Y.-H."/>
        </authorList>
    </citation>
    <scope>NUCLEOTIDE SEQUENCE [LARGE SCALE GENOMIC DNA]</scope>
    <source>
        <strain evidence="1 2">HLT2-23</strain>
    </source>
</reference>
<keyword evidence="2" id="KW-1185">Reference proteome</keyword>
<evidence type="ECO:0000313" key="2">
    <source>
        <dbReference type="Proteomes" id="UP000298173"/>
    </source>
</evidence>
<dbReference type="RefSeq" id="WP_134502082.1">
    <property type="nucleotide sequence ID" value="NZ_SOEY01000008.1"/>
</dbReference>
<evidence type="ECO:0000313" key="1">
    <source>
        <dbReference type="EMBL" id="TFB75395.1"/>
    </source>
</evidence>
<name>A0A4R8V222_9MICO</name>
<dbReference type="SUPFAM" id="SSF51366">
    <property type="entry name" value="Ribulose-phoshate binding barrel"/>
    <property type="match status" value="1"/>
</dbReference>
<gene>
    <name evidence="1" type="ORF">E3O06_06125</name>
</gene>
<dbReference type="Proteomes" id="UP000298173">
    <property type="component" value="Unassembled WGS sequence"/>
</dbReference>
<dbReference type="AlphaFoldDB" id="A0A4R8V222"/>
<sequence>MTAAPPAVDSAAAFVLNGWHRNHIAGSIAGSVYTVVPGARTRAARSLHTAGCWVHADIIIDSVGADRGVTASELAQIRGDCPDAQIDVHVIVLGDALHPAALEVARGALSALLAVRPQRLTLSAALIAALATEVDAVRALGTALWLQVDPAAAASVVTDQPVKPDGVLVMLIEPGGTAAADLHGLEAVGRFAGTLPVGVDGGVTGAVAALAVWRGAGYIVSGRGLFFSPHESHPYQRED</sequence>
<dbReference type="OrthoDB" id="4461040at2"/>